<dbReference type="EMBL" id="CDMZ01002427">
    <property type="protein sequence ID" value="CEM42325.1"/>
    <property type="molecule type" value="Genomic_DNA"/>
</dbReference>
<sequence>MILRLTYGRLGTSVFTVPPLSDALSFCARVLASWCLLAALHTVVLLNEKYNDDRLLEPYRPVTYSTAPDELSLEGHGDLWAYTPPAFLKACIAYLAGLFFVGAVARVMVSGVWASANTCGRVPEGALILQRSRGGEVMTVTKEKEEEGEKGEGEINESTSKGFRPADSLLDCAHTGDLARLLYHQLGPELAAKAPRVVLDRGTAIKLYLKRCEAETKTQVFLAFICVTLIVLLVILFSVFYLDDRQGGLKEAEGKYTTRRAEDMRHENSVALVILFGFEFSHSVLSGFFQAVALWLSLRCRAMETLLNIFPGLFVFPDLSPLRQRRRGHEPMKDLDALPTADWIVPSTIPGND</sequence>
<feature type="transmembrane region" description="Helical" evidence="2">
    <location>
        <begin position="270"/>
        <end position="296"/>
    </location>
</feature>
<name>A0A0G4HEP5_9ALVE</name>
<feature type="transmembrane region" description="Helical" evidence="2">
    <location>
        <begin position="86"/>
        <end position="105"/>
    </location>
</feature>
<feature type="region of interest" description="Disordered" evidence="1">
    <location>
        <begin position="138"/>
        <end position="159"/>
    </location>
</feature>
<dbReference type="AlphaFoldDB" id="A0A0G4HEP5"/>
<accession>A0A0G4HEP5</accession>
<reference evidence="3" key="1">
    <citation type="submission" date="2014-11" db="EMBL/GenBank/DDBJ databases">
        <authorList>
            <person name="Otto D Thomas"/>
            <person name="Naeem Raeece"/>
        </authorList>
    </citation>
    <scope>NUCLEOTIDE SEQUENCE</scope>
</reference>
<proteinExistence type="predicted"/>
<keyword evidence="2" id="KW-0812">Transmembrane</keyword>
<keyword evidence="2" id="KW-0472">Membrane</keyword>
<dbReference type="PhylomeDB" id="A0A0G4HEP5"/>
<evidence type="ECO:0000256" key="1">
    <source>
        <dbReference type="SAM" id="MobiDB-lite"/>
    </source>
</evidence>
<evidence type="ECO:0000256" key="2">
    <source>
        <dbReference type="SAM" id="Phobius"/>
    </source>
</evidence>
<feature type="transmembrane region" description="Helical" evidence="2">
    <location>
        <begin position="220"/>
        <end position="242"/>
    </location>
</feature>
<keyword evidence="2" id="KW-1133">Transmembrane helix</keyword>
<organism evidence="3">
    <name type="scientific">Chromera velia CCMP2878</name>
    <dbReference type="NCBI Taxonomy" id="1169474"/>
    <lineage>
        <taxon>Eukaryota</taxon>
        <taxon>Sar</taxon>
        <taxon>Alveolata</taxon>
        <taxon>Colpodellida</taxon>
        <taxon>Chromeraceae</taxon>
        <taxon>Chromera</taxon>
    </lineage>
</organism>
<protein>
    <submittedName>
        <fullName evidence="3">Uncharacterized protein</fullName>
    </submittedName>
</protein>
<evidence type="ECO:0000313" key="3">
    <source>
        <dbReference type="EMBL" id="CEM42325.1"/>
    </source>
</evidence>
<dbReference type="VEuPathDB" id="CryptoDB:Cvel_26655"/>
<feature type="compositionally biased region" description="Basic and acidic residues" evidence="1">
    <location>
        <begin position="141"/>
        <end position="153"/>
    </location>
</feature>
<gene>
    <name evidence="3" type="ORF">Cvel_26655</name>
</gene>